<dbReference type="Gene3D" id="2.40.160.110">
    <property type="match status" value="1"/>
</dbReference>
<feature type="non-terminal residue" evidence="9">
    <location>
        <position position="1"/>
    </location>
</feature>
<dbReference type="PANTHER" id="PTHR12471:SF2">
    <property type="entry name" value="V-TYPE PROTON ATPASE SUBUNIT S1"/>
    <property type="match status" value="1"/>
</dbReference>
<evidence type="ECO:0000259" key="8">
    <source>
        <dbReference type="Pfam" id="PF20520"/>
    </source>
</evidence>
<sequence length="460" mass="50752">GHITSMEELGAYFSSAFGSDPHTVLLFLQAKLSKEDFAVFGGVYGNKEDSAFKNLEASFFFFFFNIFISLPAVEWLGSSGVPALLQEKLGVSPVLLDADTLAHLSIDKTVSKLLLINLPYYFIFCSTKLMSSADMDSLLSADGIIGNVLSTMKAKNIPYVAIYTGLQPSRVIPEISVSGEHIGRSLLQTADVKPPIMFNVSGAPCIMLWAEKLNVAFSASGPWMDLATQTPSLAGSACNSTNSQLVLNYPLGITLRIIIHIYNTSLGFPVTFFLTSRFVMSQRFYPASARNWFTLEFVELRSNSTTATFSGSRFIYAPAEYSYHCQSVPGSVKDDAMLVLSSTNQSTSAWRLDFVDFQVHLQCCIEWLLFLCYSACCFFELRLFVLTVLMQIQGFGLANGTDFSYASDCAGFFTAGIWMGLLTSLILLLIFIYGLHMIMHLNTMDRFDDPKGPSISVPQT</sequence>
<evidence type="ECO:0000259" key="7">
    <source>
        <dbReference type="Pfam" id="PF05827"/>
    </source>
</evidence>
<dbReference type="AlphaFoldDB" id="Q4S683"/>
<feature type="transmembrane region" description="Helical" evidence="6">
    <location>
        <begin position="367"/>
        <end position="392"/>
    </location>
</feature>
<dbReference type="InterPro" id="IPR046756">
    <property type="entry name" value="VAS1/VOA1_TM"/>
</dbReference>
<dbReference type="PANTHER" id="PTHR12471">
    <property type="entry name" value="VACUOLAR ATP SYNTHASE SUBUNIT S1"/>
    <property type="match status" value="1"/>
</dbReference>
<protein>
    <submittedName>
        <fullName evidence="9">(spotted green pufferfish) hypothetical protein</fullName>
    </submittedName>
</protein>
<dbReference type="OrthoDB" id="9985059at2759"/>
<keyword evidence="4 6" id="KW-1133">Transmembrane helix</keyword>
<dbReference type="InterPro" id="IPR046755">
    <property type="entry name" value="VAS1_LD"/>
</dbReference>
<evidence type="ECO:0000256" key="2">
    <source>
        <dbReference type="ARBA" id="ARBA00009037"/>
    </source>
</evidence>
<evidence type="ECO:0000313" key="9">
    <source>
        <dbReference type="EMBL" id="CAG03849.1"/>
    </source>
</evidence>
<comment type="similarity">
    <text evidence="2">Belongs to the vacuolar ATPase subunit S1 family.</text>
</comment>
<comment type="subcellular location">
    <subcellularLocation>
        <location evidence="1">Membrane</location>
        <topology evidence="1">Single-pass membrane protein</topology>
    </subcellularLocation>
</comment>
<evidence type="ECO:0000256" key="6">
    <source>
        <dbReference type="SAM" id="Phobius"/>
    </source>
</evidence>
<reference evidence="9" key="2">
    <citation type="submission" date="2004-02" db="EMBL/GenBank/DDBJ databases">
        <authorList>
            <consortium name="Genoscope"/>
            <consortium name="Whitehead Institute Centre for Genome Research"/>
        </authorList>
    </citation>
    <scope>NUCLEOTIDE SEQUENCE</scope>
</reference>
<accession>Q4S683</accession>
<dbReference type="GO" id="GO:0001671">
    <property type="term" value="F:ATPase activator activity"/>
    <property type="evidence" value="ECO:0007669"/>
    <property type="project" value="TreeGrafter"/>
</dbReference>
<keyword evidence="5 6" id="KW-0472">Membrane</keyword>
<evidence type="ECO:0000256" key="3">
    <source>
        <dbReference type="ARBA" id="ARBA00022692"/>
    </source>
</evidence>
<organism evidence="9">
    <name type="scientific">Tetraodon nigroviridis</name>
    <name type="common">Spotted green pufferfish</name>
    <name type="synonym">Chelonodon nigroviridis</name>
    <dbReference type="NCBI Taxonomy" id="99883"/>
    <lineage>
        <taxon>Eukaryota</taxon>
        <taxon>Metazoa</taxon>
        <taxon>Chordata</taxon>
        <taxon>Craniata</taxon>
        <taxon>Vertebrata</taxon>
        <taxon>Euteleostomi</taxon>
        <taxon>Actinopterygii</taxon>
        <taxon>Neopterygii</taxon>
        <taxon>Teleostei</taxon>
        <taxon>Neoteleostei</taxon>
        <taxon>Acanthomorphata</taxon>
        <taxon>Eupercaria</taxon>
        <taxon>Tetraodontiformes</taxon>
        <taxon>Tetradontoidea</taxon>
        <taxon>Tetraodontidae</taxon>
        <taxon>Tetraodon</taxon>
    </lineage>
</organism>
<keyword evidence="3 6" id="KW-0812">Transmembrane</keyword>
<feature type="transmembrane region" description="Helical" evidence="6">
    <location>
        <begin position="412"/>
        <end position="435"/>
    </location>
</feature>
<evidence type="ECO:0000256" key="1">
    <source>
        <dbReference type="ARBA" id="ARBA00004167"/>
    </source>
</evidence>
<dbReference type="InterPro" id="IPR008388">
    <property type="entry name" value="Ac45_acc_su"/>
</dbReference>
<name>Q4S683_TETNG</name>
<dbReference type="Pfam" id="PF05827">
    <property type="entry name" value="VAS1_LD"/>
    <property type="match status" value="1"/>
</dbReference>
<dbReference type="GO" id="GO:0030641">
    <property type="term" value="P:regulation of cellular pH"/>
    <property type="evidence" value="ECO:0007669"/>
    <property type="project" value="TreeGrafter"/>
</dbReference>
<comment type="caution">
    <text evidence="9">The sequence shown here is derived from an EMBL/GenBank/DDBJ whole genome shotgun (WGS) entry which is preliminary data.</text>
</comment>
<feature type="domain" description="V-type proton ATPase subunit S1 luminal" evidence="7">
    <location>
        <begin position="204"/>
        <end position="359"/>
    </location>
</feature>
<proteinExistence type="inferred from homology"/>
<dbReference type="EMBL" id="CAAE01014729">
    <property type="protein sequence ID" value="CAG03849.1"/>
    <property type="molecule type" value="Genomic_DNA"/>
</dbReference>
<evidence type="ECO:0000256" key="5">
    <source>
        <dbReference type="ARBA" id="ARBA00023136"/>
    </source>
</evidence>
<gene>
    <name evidence="9" type="ORF">GSTENG00023401001</name>
</gene>
<dbReference type="Pfam" id="PF20520">
    <property type="entry name" value="Ac45-VOA1_TM"/>
    <property type="match status" value="1"/>
</dbReference>
<feature type="domain" description="V-type proton ATPase subunit S1/VOA1 transmembrane" evidence="8">
    <location>
        <begin position="411"/>
        <end position="449"/>
    </location>
</feature>
<evidence type="ECO:0000256" key="4">
    <source>
        <dbReference type="ARBA" id="ARBA00022989"/>
    </source>
</evidence>
<dbReference type="GO" id="GO:0033176">
    <property type="term" value="C:proton-transporting V-type ATPase complex"/>
    <property type="evidence" value="ECO:0007669"/>
    <property type="project" value="TreeGrafter"/>
</dbReference>
<feature type="non-terminal residue" evidence="9">
    <location>
        <position position="460"/>
    </location>
</feature>
<reference evidence="9" key="1">
    <citation type="journal article" date="2004" name="Nature">
        <title>Genome duplication in the teleost fish Tetraodon nigroviridis reveals the early vertebrate proto-karyotype.</title>
        <authorList>
            <person name="Jaillon O."/>
            <person name="Aury J.-M."/>
            <person name="Brunet F."/>
            <person name="Petit J.-L."/>
            <person name="Stange-Thomann N."/>
            <person name="Mauceli E."/>
            <person name="Bouneau L."/>
            <person name="Fischer C."/>
            <person name="Ozouf-Costaz C."/>
            <person name="Bernot A."/>
            <person name="Nicaud S."/>
            <person name="Jaffe D."/>
            <person name="Fisher S."/>
            <person name="Lutfalla G."/>
            <person name="Dossat C."/>
            <person name="Segurens B."/>
            <person name="Dasilva C."/>
            <person name="Salanoubat M."/>
            <person name="Levy M."/>
            <person name="Boudet N."/>
            <person name="Castellano S."/>
            <person name="Anthouard V."/>
            <person name="Jubin C."/>
            <person name="Castelli V."/>
            <person name="Katinka M."/>
            <person name="Vacherie B."/>
            <person name="Biemont C."/>
            <person name="Skalli Z."/>
            <person name="Cattolico L."/>
            <person name="Poulain J."/>
            <person name="De Berardinis V."/>
            <person name="Cruaud C."/>
            <person name="Duprat S."/>
            <person name="Brottier P."/>
            <person name="Coutanceau J.-P."/>
            <person name="Gouzy J."/>
            <person name="Parra G."/>
            <person name="Lardier G."/>
            <person name="Chapple C."/>
            <person name="McKernan K.J."/>
            <person name="McEwan P."/>
            <person name="Bosak S."/>
            <person name="Kellis M."/>
            <person name="Volff J.-N."/>
            <person name="Guigo R."/>
            <person name="Zody M.C."/>
            <person name="Mesirov J."/>
            <person name="Lindblad-Toh K."/>
            <person name="Birren B."/>
            <person name="Nusbaum C."/>
            <person name="Kahn D."/>
            <person name="Robinson-Rechavi M."/>
            <person name="Laudet V."/>
            <person name="Schachter V."/>
            <person name="Quetier F."/>
            <person name="Saurin W."/>
            <person name="Scarpelli C."/>
            <person name="Wincker P."/>
            <person name="Lander E.S."/>
            <person name="Weissenbach J."/>
            <person name="Roest Crollius H."/>
        </authorList>
    </citation>
    <scope>NUCLEOTIDE SEQUENCE [LARGE SCALE GENOMIC DNA]</scope>
</reference>
<dbReference type="KEGG" id="tng:GSTEN00023401G001"/>